<feature type="transmembrane region" description="Helical" evidence="5">
    <location>
        <begin position="305"/>
        <end position="330"/>
    </location>
</feature>
<dbReference type="Pfam" id="PF01490">
    <property type="entry name" value="Aa_trans"/>
    <property type="match status" value="1"/>
</dbReference>
<evidence type="ECO:0000256" key="4">
    <source>
        <dbReference type="ARBA" id="ARBA00023136"/>
    </source>
</evidence>
<evidence type="ECO:0000256" key="3">
    <source>
        <dbReference type="ARBA" id="ARBA00022989"/>
    </source>
</evidence>
<evidence type="ECO:0000256" key="5">
    <source>
        <dbReference type="SAM" id="Phobius"/>
    </source>
</evidence>
<evidence type="ECO:0000256" key="2">
    <source>
        <dbReference type="ARBA" id="ARBA00022692"/>
    </source>
</evidence>
<dbReference type="GO" id="GO:0015179">
    <property type="term" value="F:L-amino acid transmembrane transporter activity"/>
    <property type="evidence" value="ECO:0007669"/>
    <property type="project" value="TreeGrafter"/>
</dbReference>
<gene>
    <name evidence="7" type="ORF">ALAG00032_LOCUS8918</name>
</gene>
<feature type="transmembrane region" description="Helical" evidence="5">
    <location>
        <begin position="411"/>
        <end position="438"/>
    </location>
</feature>
<dbReference type="InterPro" id="IPR013057">
    <property type="entry name" value="AA_transpt_TM"/>
</dbReference>
<feature type="transmembrane region" description="Helical" evidence="5">
    <location>
        <begin position="183"/>
        <end position="200"/>
    </location>
</feature>
<comment type="subcellular location">
    <subcellularLocation>
        <location evidence="1">Membrane</location>
        <topology evidence="1">Multi-pass membrane protein</topology>
    </subcellularLocation>
</comment>
<evidence type="ECO:0000259" key="6">
    <source>
        <dbReference type="Pfam" id="PF01490"/>
    </source>
</evidence>
<sequence>MSKQNQTQLYSADEHIPLRKAEREESGEQSTRMTLISMMKCSIGTGVLAIPHSYATGGIALMTVTLLFLAAWNVFSSLRLIGCEHLLTIEELRNYRQSTESPLAALARVAIGRYGAGLVEFVFFGLVFGVVTSYLKACHDTAAPLVMTWTGTPAQNDVFIYSALSLPLSLVRDVGRLAPVQTLGLGAICICLIMVMYYTYSDSTQNKRIIPWLGPLTFSSHPARDVLMAWAQGFGVLSFCFGIVPIIPQFQRSMRHRNHFGIAVYGSCFLTFALYAILGICIVYLDPTPPGNVLYELPPATAALAARAVMGLVCIVSIPLPVVAGVEIILKRFATSLQTRNLFLLGLAARLLLYFGGAFVAAKVPSFSQIVSIVGAAAVSFLSFVLPPLLHGLLQYYTRKSLYPNELRWRLLANSFLSVDFFATILGAVVVTFVTYLVTVQVMEDLRQQK</sequence>
<dbReference type="EMBL" id="HBIJ01013155">
    <property type="protein sequence ID" value="CAE0368156.1"/>
    <property type="molecule type" value="Transcribed_RNA"/>
</dbReference>
<feature type="transmembrane region" description="Helical" evidence="5">
    <location>
        <begin position="342"/>
        <end position="361"/>
    </location>
</feature>
<reference evidence="7" key="1">
    <citation type="submission" date="2021-01" db="EMBL/GenBank/DDBJ databases">
        <authorList>
            <person name="Corre E."/>
            <person name="Pelletier E."/>
            <person name="Niang G."/>
            <person name="Scheremetjew M."/>
            <person name="Finn R."/>
            <person name="Kale V."/>
            <person name="Holt S."/>
            <person name="Cochrane G."/>
            <person name="Meng A."/>
            <person name="Brown T."/>
            <person name="Cohen L."/>
        </authorList>
    </citation>
    <scope>NUCLEOTIDE SEQUENCE</scope>
    <source>
        <strain evidence="7">CCMP1510</strain>
    </source>
</reference>
<dbReference type="PANTHER" id="PTHR22950:SF349">
    <property type="entry name" value="AMINO ACID TRANSPORTER TRANSMEMBRANE DOMAIN-CONTAINING PROTEIN"/>
    <property type="match status" value="1"/>
</dbReference>
<name>A0A7S3K0E3_9STRA</name>
<keyword evidence="3 5" id="KW-1133">Transmembrane helix</keyword>
<evidence type="ECO:0000256" key="1">
    <source>
        <dbReference type="ARBA" id="ARBA00004141"/>
    </source>
</evidence>
<feature type="domain" description="Amino acid transporter transmembrane" evidence="6">
    <location>
        <begin position="29"/>
        <end position="402"/>
    </location>
</feature>
<feature type="transmembrane region" description="Helical" evidence="5">
    <location>
        <begin position="114"/>
        <end position="134"/>
    </location>
</feature>
<evidence type="ECO:0000313" key="7">
    <source>
        <dbReference type="EMBL" id="CAE0368156.1"/>
    </source>
</evidence>
<keyword evidence="2 5" id="KW-0812">Transmembrane</keyword>
<protein>
    <recommendedName>
        <fullName evidence="6">Amino acid transporter transmembrane domain-containing protein</fullName>
    </recommendedName>
</protein>
<feature type="transmembrane region" description="Helical" evidence="5">
    <location>
        <begin position="260"/>
        <end position="285"/>
    </location>
</feature>
<accession>A0A7S3K0E3</accession>
<dbReference type="AlphaFoldDB" id="A0A7S3K0E3"/>
<feature type="transmembrane region" description="Helical" evidence="5">
    <location>
        <begin position="367"/>
        <end position="390"/>
    </location>
</feature>
<feature type="transmembrane region" description="Helical" evidence="5">
    <location>
        <begin position="227"/>
        <end position="248"/>
    </location>
</feature>
<feature type="transmembrane region" description="Helical" evidence="5">
    <location>
        <begin position="54"/>
        <end position="75"/>
    </location>
</feature>
<dbReference type="PANTHER" id="PTHR22950">
    <property type="entry name" value="AMINO ACID TRANSPORTER"/>
    <property type="match status" value="1"/>
</dbReference>
<dbReference type="GO" id="GO:0005774">
    <property type="term" value="C:vacuolar membrane"/>
    <property type="evidence" value="ECO:0007669"/>
    <property type="project" value="TreeGrafter"/>
</dbReference>
<keyword evidence="4 5" id="KW-0472">Membrane</keyword>
<organism evidence="7">
    <name type="scientific">Aureoumbra lagunensis</name>
    <dbReference type="NCBI Taxonomy" id="44058"/>
    <lineage>
        <taxon>Eukaryota</taxon>
        <taxon>Sar</taxon>
        <taxon>Stramenopiles</taxon>
        <taxon>Ochrophyta</taxon>
        <taxon>Pelagophyceae</taxon>
        <taxon>Pelagomonadales</taxon>
        <taxon>Aureoumbra</taxon>
    </lineage>
</organism>
<proteinExistence type="predicted"/>